<name>A0A0E0I4V5_ORYNI</name>
<protein>
    <submittedName>
        <fullName evidence="1">Uncharacterized protein</fullName>
    </submittedName>
</protein>
<dbReference type="EnsemblPlants" id="ONIVA07G24040.1">
    <property type="protein sequence ID" value="ONIVA07G24040.1"/>
    <property type="gene ID" value="ONIVA07G24040"/>
</dbReference>
<sequence length="89" mass="9791">MAVVRRAVEADSATKRRRARRPDPFFFLLTANKGSPPTAVACGEKGKAHSSLNFLRPLAPPRPSLRRLPALHPACRRPSFVPLHSADLL</sequence>
<evidence type="ECO:0000313" key="2">
    <source>
        <dbReference type="Proteomes" id="UP000006591"/>
    </source>
</evidence>
<reference evidence="1" key="2">
    <citation type="submission" date="2018-04" db="EMBL/GenBank/DDBJ databases">
        <title>OnivRS2 (Oryza nivara Reference Sequence Version 2).</title>
        <authorList>
            <person name="Zhang J."/>
            <person name="Kudrna D."/>
            <person name="Lee S."/>
            <person name="Talag J."/>
            <person name="Rajasekar S."/>
            <person name="Welchert J."/>
            <person name="Hsing Y.-I."/>
            <person name="Wing R.A."/>
        </authorList>
    </citation>
    <scope>NUCLEOTIDE SEQUENCE [LARGE SCALE GENOMIC DNA]</scope>
    <source>
        <strain evidence="1">SL10</strain>
    </source>
</reference>
<accession>A0A0E0I4V5</accession>
<dbReference type="Proteomes" id="UP000006591">
    <property type="component" value="Chromosome 7"/>
</dbReference>
<dbReference type="HOGENOM" id="CLU_2458618_0_0_1"/>
<dbReference type="AlphaFoldDB" id="A0A0E0I4V5"/>
<reference evidence="1" key="1">
    <citation type="submission" date="2015-04" db="UniProtKB">
        <authorList>
            <consortium name="EnsemblPlants"/>
        </authorList>
    </citation>
    <scope>IDENTIFICATION</scope>
    <source>
        <strain evidence="1">SL10</strain>
    </source>
</reference>
<proteinExistence type="predicted"/>
<organism evidence="1">
    <name type="scientific">Oryza nivara</name>
    <name type="common">Indian wild rice</name>
    <name type="synonym">Oryza sativa f. spontanea</name>
    <dbReference type="NCBI Taxonomy" id="4536"/>
    <lineage>
        <taxon>Eukaryota</taxon>
        <taxon>Viridiplantae</taxon>
        <taxon>Streptophyta</taxon>
        <taxon>Embryophyta</taxon>
        <taxon>Tracheophyta</taxon>
        <taxon>Spermatophyta</taxon>
        <taxon>Magnoliopsida</taxon>
        <taxon>Liliopsida</taxon>
        <taxon>Poales</taxon>
        <taxon>Poaceae</taxon>
        <taxon>BOP clade</taxon>
        <taxon>Oryzoideae</taxon>
        <taxon>Oryzeae</taxon>
        <taxon>Oryzinae</taxon>
        <taxon>Oryza</taxon>
    </lineage>
</organism>
<keyword evidence="2" id="KW-1185">Reference proteome</keyword>
<evidence type="ECO:0000313" key="1">
    <source>
        <dbReference type="EnsemblPlants" id="ONIVA07G24040.1"/>
    </source>
</evidence>
<dbReference type="Gramene" id="ONIVA07G24040.1">
    <property type="protein sequence ID" value="ONIVA07G24040.1"/>
    <property type="gene ID" value="ONIVA07G24040"/>
</dbReference>